<evidence type="ECO:0000256" key="2">
    <source>
        <dbReference type="ARBA" id="ARBA00012323"/>
    </source>
</evidence>
<keyword evidence="5" id="KW-0547">Nucleotide-binding</keyword>
<evidence type="ECO:0000256" key="6">
    <source>
        <dbReference type="ARBA" id="ARBA00022777"/>
    </source>
</evidence>
<dbReference type="EMBL" id="CAEZWO010000094">
    <property type="protein sequence ID" value="CAB4664635.1"/>
    <property type="molecule type" value="Genomic_DNA"/>
</dbReference>
<accession>A0A6J7B3F4</accession>
<dbReference type="EMBL" id="CAEZYB010000060">
    <property type="protein sequence ID" value="CAB4704784.1"/>
    <property type="molecule type" value="Genomic_DNA"/>
</dbReference>
<reference evidence="13" key="1">
    <citation type="submission" date="2020-05" db="EMBL/GenBank/DDBJ databases">
        <authorList>
            <person name="Chiriac C."/>
            <person name="Salcher M."/>
            <person name="Ghai R."/>
            <person name="Kavagutti S V."/>
        </authorList>
    </citation>
    <scope>NUCLEOTIDE SEQUENCE</scope>
</reference>
<organism evidence="13">
    <name type="scientific">freshwater metagenome</name>
    <dbReference type="NCBI Taxonomy" id="449393"/>
    <lineage>
        <taxon>unclassified sequences</taxon>
        <taxon>metagenomes</taxon>
        <taxon>ecological metagenomes</taxon>
    </lineage>
</organism>
<keyword evidence="4" id="KW-0808">Transferase</keyword>
<evidence type="ECO:0000256" key="3">
    <source>
        <dbReference type="ARBA" id="ARBA00014701"/>
    </source>
</evidence>
<keyword evidence="7" id="KW-0067">ATP-binding</keyword>
<dbReference type="NCBIfam" id="TIGR00744">
    <property type="entry name" value="ROK_glcA_fam"/>
    <property type="match status" value="1"/>
</dbReference>
<evidence type="ECO:0000256" key="5">
    <source>
        <dbReference type="ARBA" id="ARBA00022741"/>
    </source>
</evidence>
<evidence type="ECO:0000256" key="4">
    <source>
        <dbReference type="ARBA" id="ARBA00022679"/>
    </source>
</evidence>
<evidence type="ECO:0000313" key="10">
    <source>
        <dbReference type="EMBL" id="CAB4704784.1"/>
    </source>
</evidence>
<dbReference type="EMBL" id="CAFAZX010000002">
    <property type="protein sequence ID" value="CAB4839615.1"/>
    <property type="molecule type" value="Genomic_DNA"/>
</dbReference>
<dbReference type="InterPro" id="IPR000600">
    <property type="entry name" value="ROK"/>
</dbReference>
<dbReference type="Pfam" id="PF00480">
    <property type="entry name" value="ROK"/>
    <property type="match status" value="1"/>
</dbReference>
<protein>
    <recommendedName>
        <fullName evidence="3">Glucokinase</fullName>
        <ecNumber evidence="2">2.7.1.2</ecNumber>
    </recommendedName>
    <alternativeName>
        <fullName evidence="8">Glucose kinase</fullName>
    </alternativeName>
</protein>
<dbReference type="GO" id="GO:0004340">
    <property type="term" value="F:glucokinase activity"/>
    <property type="evidence" value="ECO:0007669"/>
    <property type="project" value="UniProtKB-EC"/>
</dbReference>
<evidence type="ECO:0000313" key="12">
    <source>
        <dbReference type="EMBL" id="CAB4825941.1"/>
    </source>
</evidence>
<dbReference type="PANTHER" id="PTHR18964">
    <property type="entry name" value="ROK (REPRESSOR, ORF, KINASE) FAMILY"/>
    <property type="match status" value="1"/>
</dbReference>
<dbReference type="EC" id="2.7.1.2" evidence="2"/>
<evidence type="ECO:0000313" key="13">
    <source>
        <dbReference type="EMBL" id="CAB4839615.1"/>
    </source>
</evidence>
<dbReference type="PROSITE" id="PS01125">
    <property type="entry name" value="ROK"/>
    <property type="match status" value="1"/>
</dbReference>
<dbReference type="GO" id="GO:0005737">
    <property type="term" value="C:cytoplasm"/>
    <property type="evidence" value="ECO:0007669"/>
    <property type="project" value="InterPro"/>
</dbReference>
<dbReference type="Gene3D" id="3.30.420.40">
    <property type="match status" value="2"/>
</dbReference>
<dbReference type="SUPFAM" id="SSF53067">
    <property type="entry name" value="Actin-like ATPase domain"/>
    <property type="match status" value="1"/>
</dbReference>
<comment type="similarity">
    <text evidence="1">Belongs to the ROK (NagC/XylR) family.</text>
</comment>
<dbReference type="EMBL" id="CAFABI010000042">
    <property type="protein sequence ID" value="CAB4825941.1"/>
    <property type="molecule type" value="Genomic_DNA"/>
</dbReference>
<dbReference type="InterPro" id="IPR004654">
    <property type="entry name" value="ROK_glcA"/>
</dbReference>
<evidence type="ECO:0000256" key="1">
    <source>
        <dbReference type="ARBA" id="ARBA00006479"/>
    </source>
</evidence>
<evidence type="ECO:0000313" key="9">
    <source>
        <dbReference type="EMBL" id="CAB4664635.1"/>
    </source>
</evidence>
<dbReference type="InterPro" id="IPR043129">
    <property type="entry name" value="ATPase_NBD"/>
</dbReference>
<dbReference type="AlphaFoldDB" id="A0A6J7B3F4"/>
<dbReference type="EMBL" id="CAEZZR010000011">
    <property type="protein sequence ID" value="CAB4765570.1"/>
    <property type="molecule type" value="Genomic_DNA"/>
</dbReference>
<evidence type="ECO:0000313" key="11">
    <source>
        <dbReference type="EMBL" id="CAB4765570.1"/>
    </source>
</evidence>
<evidence type="ECO:0000256" key="8">
    <source>
        <dbReference type="ARBA" id="ARBA00032386"/>
    </source>
</evidence>
<dbReference type="InterPro" id="IPR049874">
    <property type="entry name" value="ROK_cs"/>
</dbReference>
<dbReference type="PANTHER" id="PTHR18964:SF173">
    <property type="entry name" value="GLUCOKINASE"/>
    <property type="match status" value="1"/>
</dbReference>
<keyword evidence="6" id="KW-0418">Kinase</keyword>
<dbReference type="CDD" id="cd24061">
    <property type="entry name" value="ASKHA_NBD_ROK_SgGLK-like"/>
    <property type="match status" value="1"/>
</dbReference>
<name>A0A6J7B3F4_9ZZZZ</name>
<proteinExistence type="inferred from homology"/>
<dbReference type="GO" id="GO:0005524">
    <property type="term" value="F:ATP binding"/>
    <property type="evidence" value="ECO:0007669"/>
    <property type="project" value="UniProtKB-KW"/>
</dbReference>
<evidence type="ECO:0000256" key="7">
    <source>
        <dbReference type="ARBA" id="ARBA00022840"/>
    </source>
</evidence>
<sequence length="322" mass="33142">MSYSIGVDVGGTKVLGGVVDSQGKVHAHARRDTPREGGADLNQAIADVALELISQFDVDCVGVSAAGFVSSDRKTMLATPNIAQWNGVNLEKEIGGRINRPVVIENDANSAAWGEAKFGAGRGEDHVILLTIGTGIGGGIVIDGALQRGAHGIAAEFGHMRVVPEGHLCGCGQRGCFEQYASGNALLRHAREAINASPEIARNLLSLGDGSVSGLSGKHITDAARMGDAVALAAFNTTAQWLGAGIASLSVLLDPRCVIIGGGVIDAGEILLAPTREAVERYMPFSGKHPSPRIVAAELGNEAGLVGVADLARYRIAPSSSV</sequence>
<gene>
    <name evidence="9" type="ORF">UFOPK2254_00956</name>
    <name evidence="10" type="ORF">UFOPK2646_00653</name>
    <name evidence="11" type="ORF">UFOPK2907_00204</name>
    <name evidence="12" type="ORF">UFOPK3197_00513</name>
    <name evidence="13" type="ORF">UFOPK3241_00094</name>
</gene>
<dbReference type="GO" id="GO:0006096">
    <property type="term" value="P:glycolytic process"/>
    <property type="evidence" value="ECO:0007669"/>
    <property type="project" value="InterPro"/>
</dbReference>